<accession>A0A8E7EHK7</accession>
<keyword evidence="5" id="KW-0411">Iron-sulfur</keyword>
<organism evidence="7 8">
    <name type="scientific">Methanospirillum purgamenti</name>
    <dbReference type="NCBI Taxonomy" id="2834276"/>
    <lineage>
        <taxon>Archaea</taxon>
        <taxon>Methanobacteriati</taxon>
        <taxon>Methanobacteriota</taxon>
        <taxon>Stenosarchaea group</taxon>
        <taxon>Methanomicrobia</taxon>
        <taxon>Methanomicrobiales</taxon>
        <taxon>Methanospirillaceae</taxon>
        <taxon>Methanospirillum</taxon>
    </lineage>
</organism>
<dbReference type="InterPro" id="IPR007197">
    <property type="entry name" value="rSAM"/>
</dbReference>
<dbReference type="GeneID" id="65096028"/>
<evidence type="ECO:0000256" key="5">
    <source>
        <dbReference type="ARBA" id="ARBA00023014"/>
    </source>
</evidence>
<feature type="domain" description="Radical SAM core" evidence="6">
    <location>
        <begin position="6"/>
        <end position="156"/>
    </location>
</feature>
<dbReference type="Proteomes" id="UP000680656">
    <property type="component" value="Chromosome"/>
</dbReference>
<keyword evidence="4" id="KW-0408">Iron</keyword>
<dbReference type="NCBIfam" id="TIGR04084">
    <property type="entry name" value="rSAM_AF0577"/>
    <property type="match status" value="1"/>
</dbReference>
<name>A0A8E7EHK7_9EURY</name>
<dbReference type="SFLD" id="SFLDS00029">
    <property type="entry name" value="Radical_SAM"/>
    <property type="match status" value="1"/>
</dbReference>
<dbReference type="InterPro" id="IPR023885">
    <property type="entry name" value="4Fe4S-binding_SPASM_dom"/>
</dbReference>
<protein>
    <submittedName>
        <fullName evidence="7">TIGR04084 family radical SAM/SPASM domain-containing protein</fullName>
    </submittedName>
</protein>
<dbReference type="Gene3D" id="3.20.20.70">
    <property type="entry name" value="Aldolase class I"/>
    <property type="match status" value="1"/>
</dbReference>
<sequence>MYFHLYLTDSCNLACQYCRGKIFDTPELDCDDLAIDESIPAEITWDMRDLFRFLSQDPDAVLTFIGGEPTLRHDLICTIMNEAPVKRFMIQTNGTLLHKLPSEIVNRFETILISIDGDQKTTDQGRGERTYTRVMENINHIHANGYRNEIIARMTVTERTDIKQAVRYLSHNPDYSFSSIHWQIDANFWNDYSLRSFEKWAHNSYIPGIHHLARDWLFIIQKSWKVPKWYPFIDTLEDILLGRKSRLRCGSGYSNYSILTDGNIAPCPIMVGMKDYYAGSITTSKPDSLPIIPVKGRCETCDILDFCGGRCLYSSILQPWPDEGVELVCKTVRALHDAISGIVPEIRELIEKGNITLNDFAHEKFNGCEIIP</sequence>
<gene>
    <name evidence="7" type="ORF">KHC33_02550</name>
</gene>
<dbReference type="PANTHER" id="PTHR43273">
    <property type="entry name" value="ANAEROBIC SULFATASE-MATURATING ENZYME HOMOLOG ASLB-RELATED"/>
    <property type="match status" value="1"/>
</dbReference>
<dbReference type="GO" id="GO:0051536">
    <property type="term" value="F:iron-sulfur cluster binding"/>
    <property type="evidence" value="ECO:0007669"/>
    <property type="project" value="UniProtKB-KW"/>
</dbReference>
<dbReference type="PANTHER" id="PTHR43273:SF2">
    <property type="entry name" value="RADICAL SAM CORE DOMAIN-CONTAINING PROTEIN"/>
    <property type="match status" value="1"/>
</dbReference>
<reference evidence="7 8" key="1">
    <citation type="submission" date="2021-05" db="EMBL/GenBank/DDBJ databases">
        <title>A novel Methanospirillum isolate from a pyrite-forming mixed culture.</title>
        <authorList>
            <person name="Bunk B."/>
            <person name="Sproer C."/>
            <person name="Spring S."/>
            <person name="Pester M."/>
        </authorList>
    </citation>
    <scope>NUCLEOTIDE SEQUENCE [LARGE SCALE GENOMIC DNA]</scope>
    <source>
        <strain evidence="7 8">J.3.6.1-F.2.7.3</strain>
    </source>
</reference>
<dbReference type="SUPFAM" id="SSF102114">
    <property type="entry name" value="Radical SAM enzymes"/>
    <property type="match status" value="1"/>
</dbReference>
<evidence type="ECO:0000256" key="2">
    <source>
        <dbReference type="ARBA" id="ARBA00022691"/>
    </source>
</evidence>
<dbReference type="Pfam" id="PF04055">
    <property type="entry name" value="Radical_SAM"/>
    <property type="match status" value="1"/>
</dbReference>
<dbReference type="CDD" id="cd01335">
    <property type="entry name" value="Radical_SAM"/>
    <property type="match status" value="1"/>
</dbReference>
<dbReference type="GO" id="GO:0016491">
    <property type="term" value="F:oxidoreductase activity"/>
    <property type="evidence" value="ECO:0007669"/>
    <property type="project" value="InterPro"/>
</dbReference>
<dbReference type="InterPro" id="IPR023819">
    <property type="entry name" value="Pep-mod_rSAM_AF0577"/>
</dbReference>
<evidence type="ECO:0000259" key="6">
    <source>
        <dbReference type="Pfam" id="PF04055"/>
    </source>
</evidence>
<keyword evidence="8" id="KW-1185">Reference proteome</keyword>
<comment type="cofactor">
    <cofactor evidence="1">
        <name>[4Fe-4S] cluster</name>
        <dbReference type="ChEBI" id="CHEBI:49883"/>
    </cofactor>
</comment>
<proteinExistence type="predicted"/>
<evidence type="ECO:0000313" key="7">
    <source>
        <dbReference type="EMBL" id="QVV89428.1"/>
    </source>
</evidence>
<dbReference type="InterPro" id="IPR023867">
    <property type="entry name" value="Sulphatase_maturase_rSAM"/>
</dbReference>
<evidence type="ECO:0000256" key="4">
    <source>
        <dbReference type="ARBA" id="ARBA00023004"/>
    </source>
</evidence>
<dbReference type="AlphaFoldDB" id="A0A8E7EHK7"/>
<dbReference type="GO" id="GO:0046872">
    <property type="term" value="F:metal ion binding"/>
    <property type="evidence" value="ECO:0007669"/>
    <property type="project" value="UniProtKB-KW"/>
</dbReference>
<evidence type="ECO:0000256" key="1">
    <source>
        <dbReference type="ARBA" id="ARBA00001966"/>
    </source>
</evidence>
<dbReference type="NCBIfam" id="TIGR04085">
    <property type="entry name" value="rSAM_more_4Fe4S"/>
    <property type="match status" value="1"/>
</dbReference>
<dbReference type="EMBL" id="CP075546">
    <property type="protein sequence ID" value="QVV89428.1"/>
    <property type="molecule type" value="Genomic_DNA"/>
</dbReference>
<keyword evidence="2" id="KW-0949">S-adenosyl-L-methionine</keyword>
<dbReference type="InterPro" id="IPR013785">
    <property type="entry name" value="Aldolase_TIM"/>
</dbReference>
<dbReference type="InterPro" id="IPR058240">
    <property type="entry name" value="rSAM_sf"/>
</dbReference>
<dbReference type="KEGG" id="mrtj:KHC33_02550"/>
<dbReference type="SFLD" id="SFLDG01067">
    <property type="entry name" value="SPASM/twitch_domain_containing"/>
    <property type="match status" value="1"/>
</dbReference>
<evidence type="ECO:0000313" key="8">
    <source>
        <dbReference type="Proteomes" id="UP000680656"/>
    </source>
</evidence>
<evidence type="ECO:0000256" key="3">
    <source>
        <dbReference type="ARBA" id="ARBA00022723"/>
    </source>
</evidence>
<dbReference type="SFLD" id="SFLDG01104">
    <property type="entry name" value="Uncharacterised_Radical_SAM_Su"/>
    <property type="match status" value="1"/>
</dbReference>
<dbReference type="RefSeq" id="WP_214420223.1">
    <property type="nucleotide sequence ID" value="NZ_CP075546.1"/>
</dbReference>
<keyword evidence="3" id="KW-0479">Metal-binding</keyword>